<accession>A0A9J6ZJP7</accession>
<dbReference type="SUPFAM" id="SSF55729">
    <property type="entry name" value="Acyl-CoA N-acyltransferases (Nat)"/>
    <property type="match status" value="1"/>
</dbReference>
<dbReference type="KEGG" id="plig:NAG76_09050"/>
<dbReference type="EMBL" id="CP097899">
    <property type="protein sequence ID" value="URN96342.1"/>
    <property type="molecule type" value="Genomic_DNA"/>
</dbReference>
<evidence type="ECO:0000313" key="2">
    <source>
        <dbReference type="Proteomes" id="UP001056756"/>
    </source>
</evidence>
<name>A0A9J6ZJP7_9BACL</name>
<protein>
    <submittedName>
        <fullName evidence="1">Uncharacterized protein</fullName>
    </submittedName>
</protein>
<gene>
    <name evidence="1" type="ORF">NAG76_09050</name>
</gene>
<dbReference type="Proteomes" id="UP001056756">
    <property type="component" value="Chromosome"/>
</dbReference>
<evidence type="ECO:0000313" key="1">
    <source>
        <dbReference type="EMBL" id="URN96342.1"/>
    </source>
</evidence>
<organism evidence="1 2">
    <name type="scientific">Candidatus Pristimantibacillus lignocellulolyticus</name>
    <dbReference type="NCBI Taxonomy" id="2994561"/>
    <lineage>
        <taxon>Bacteria</taxon>
        <taxon>Bacillati</taxon>
        <taxon>Bacillota</taxon>
        <taxon>Bacilli</taxon>
        <taxon>Bacillales</taxon>
        <taxon>Paenibacillaceae</taxon>
        <taxon>Candidatus Pristimantibacillus</taxon>
    </lineage>
</organism>
<dbReference type="Gene3D" id="3.40.630.30">
    <property type="match status" value="1"/>
</dbReference>
<dbReference type="AlphaFoldDB" id="A0A9J6ZJP7"/>
<proteinExistence type="predicted"/>
<reference evidence="1" key="1">
    <citation type="submission" date="2022-05" db="EMBL/GenBank/DDBJ databases">
        <title>Novel bacterial taxa in a minimal lignocellulolytic consortium and its capacity to transform plastics disclosed by genome-resolved metagenomics.</title>
        <authorList>
            <person name="Rodriguez C.A.D."/>
            <person name="Diaz-Garcia L."/>
            <person name="Herrera K."/>
            <person name="Tarazona N.A."/>
            <person name="Sproer C."/>
            <person name="Overmann J."/>
            <person name="Jimenez D.J."/>
        </authorList>
    </citation>
    <scope>NUCLEOTIDE SEQUENCE</scope>
    <source>
        <strain evidence="1">MAG5</strain>
    </source>
</reference>
<sequence length="186" mass="21548">MYKKVESELELAMFNGIWTTVWREKGFDLEFSDEILEQNLISTKKGEFVGTAEIKPYIADEHHKINQIVPFHKHPWISESNGGVGEIDKIALLKTFRGRGEYIALILSSIVHSSAQLQLKYLISLMEPIFMRALRITFKVPQQQVGAKMFYKGDYVIPVIFDIGYIVEHTEEFSWYVNPAVMEHSY</sequence>
<dbReference type="InterPro" id="IPR016181">
    <property type="entry name" value="Acyl_CoA_acyltransferase"/>
</dbReference>